<dbReference type="RefSeq" id="WP_111650749.1">
    <property type="nucleotide sequence ID" value="NZ_JACHWI010000006.1"/>
</dbReference>
<evidence type="ECO:0000313" key="3">
    <source>
        <dbReference type="EMBL" id="RAK35751.1"/>
    </source>
</evidence>
<protein>
    <submittedName>
        <fullName evidence="3">von Willebrand factor type A domain-containing protein</fullName>
    </submittedName>
</protein>
<organism evidence="3 4">
    <name type="scientific">Actinoplanes lutulentus</name>
    <dbReference type="NCBI Taxonomy" id="1287878"/>
    <lineage>
        <taxon>Bacteria</taxon>
        <taxon>Bacillati</taxon>
        <taxon>Actinomycetota</taxon>
        <taxon>Actinomycetes</taxon>
        <taxon>Micromonosporales</taxon>
        <taxon>Micromonosporaceae</taxon>
        <taxon>Actinoplanes</taxon>
    </lineage>
</organism>
<dbReference type="CDD" id="cd00198">
    <property type="entry name" value="vWFA"/>
    <property type="match status" value="1"/>
</dbReference>
<gene>
    <name evidence="3" type="ORF">B0I29_109225</name>
</gene>
<dbReference type="PROSITE" id="PS50234">
    <property type="entry name" value="VWFA"/>
    <property type="match status" value="1"/>
</dbReference>
<evidence type="ECO:0000256" key="1">
    <source>
        <dbReference type="SAM" id="Phobius"/>
    </source>
</evidence>
<dbReference type="SMART" id="SM00327">
    <property type="entry name" value="VWA"/>
    <property type="match status" value="1"/>
</dbReference>
<dbReference type="Proteomes" id="UP000249341">
    <property type="component" value="Unassembled WGS sequence"/>
</dbReference>
<proteinExistence type="predicted"/>
<dbReference type="OrthoDB" id="3336142at2"/>
<evidence type="ECO:0000259" key="2">
    <source>
        <dbReference type="PROSITE" id="PS50234"/>
    </source>
</evidence>
<keyword evidence="1" id="KW-0812">Transmembrane</keyword>
<feature type="domain" description="VWFA" evidence="2">
    <location>
        <begin position="54"/>
        <end position="200"/>
    </location>
</feature>
<comment type="caution">
    <text evidence="3">The sequence shown here is derived from an EMBL/GenBank/DDBJ whole genome shotgun (WGS) entry which is preliminary data.</text>
</comment>
<dbReference type="SUPFAM" id="SSF53300">
    <property type="entry name" value="vWA-like"/>
    <property type="match status" value="1"/>
</dbReference>
<dbReference type="Gene3D" id="3.40.50.410">
    <property type="entry name" value="von Willebrand factor, type A domain"/>
    <property type="match status" value="1"/>
</dbReference>
<dbReference type="InterPro" id="IPR036465">
    <property type="entry name" value="vWFA_dom_sf"/>
</dbReference>
<accession>A0A327ZI54</accession>
<keyword evidence="1" id="KW-1133">Transmembrane helix</keyword>
<reference evidence="3 4" key="1">
    <citation type="submission" date="2018-06" db="EMBL/GenBank/DDBJ databases">
        <title>Genomic Encyclopedia of Type Strains, Phase III (KMG-III): the genomes of soil and plant-associated and newly described type strains.</title>
        <authorList>
            <person name="Whitman W."/>
        </authorList>
    </citation>
    <scope>NUCLEOTIDE SEQUENCE [LARGE SCALE GENOMIC DNA]</scope>
    <source>
        <strain evidence="3 4">CGMCC 4.7090</strain>
    </source>
</reference>
<dbReference type="Pfam" id="PF13519">
    <property type="entry name" value="VWA_2"/>
    <property type="match status" value="1"/>
</dbReference>
<feature type="transmembrane region" description="Helical" evidence="1">
    <location>
        <begin position="382"/>
        <end position="404"/>
    </location>
</feature>
<evidence type="ECO:0000313" key="4">
    <source>
        <dbReference type="Proteomes" id="UP000249341"/>
    </source>
</evidence>
<dbReference type="EMBL" id="QLMJ01000009">
    <property type="protein sequence ID" value="RAK35751.1"/>
    <property type="molecule type" value="Genomic_DNA"/>
</dbReference>
<keyword evidence="4" id="KW-1185">Reference proteome</keyword>
<name>A0A327ZI54_9ACTN</name>
<keyword evidence="1" id="KW-0472">Membrane</keyword>
<dbReference type="InterPro" id="IPR002035">
    <property type="entry name" value="VWF_A"/>
</dbReference>
<sequence>MAALRRLVACLTVLVLGALVPVALVPAGPAIAAAPQATLAEVLRSLRIDELPADYVVLLDVSSSMQQPGGPDLYARARAALRPLLEALSPVDRLHLVAFADRPDPEFSGRIGDAGAGVLDLLPDRAEGAKTDIGAAIESALDTVDLPDNTDPAMVVLLTDGKQDAPAGSTYAGNIGTAIERLRDRATGVERRRPVRALGLPLTGQTDVAMLDRVFDDTVLMDLPPAQVGDYLRRVGGRVAVEKAAARVSRDRLAVTLTPEQSPVTVSGEPVTVTARVRNEASDVPLEVTLTARVDGVPVPVEPLSGPAVLAPGKEETLRLRVSPPDSAGRWIGGERVRTGTLHLEASAGSPWRDVIVQDLGLEFAPAPATADIPVRATANGYPIWLAVLAGLVLVAVITLPFWLSHRRWRAMGGGRLTISEPGGAGPYRQLLSGRKVRFPAPHGTGTAPRGTGTVRAFRQRKSTGRGRELVLRIEYRRGGKKHKVICLPRQTKPLTDGTTFTYQP</sequence>
<dbReference type="AlphaFoldDB" id="A0A327ZI54"/>